<gene>
    <name evidence="11" type="ORF">QE152_g5715</name>
</gene>
<evidence type="ECO:0000256" key="4">
    <source>
        <dbReference type="ARBA" id="ARBA00022692"/>
    </source>
</evidence>
<feature type="transmembrane region" description="Helical" evidence="10">
    <location>
        <begin position="290"/>
        <end position="315"/>
    </location>
</feature>
<dbReference type="Proteomes" id="UP001458880">
    <property type="component" value="Unassembled WGS sequence"/>
</dbReference>
<evidence type="ECO:0000256" key="2">
    <source>
        <dbReference type="ARBA" id="ARBA00022475"/>
    </source>
</evidence>
<evidence type="ECO:0000256" key="5">
    <source>
        <dbReference type="ARBA" id="ARBA00022725"/>
    </source>
</evidence>
<keyword evidence="4 10" id="KW-0812">Transmembrane</keyword>
<keyword evidence="7 10" id="KW-0472">Membrane</keyword>
<comment type="subcellular location">
    <subcellularLocation>
        <location evidence="1">Cell membrane</location>
        <topology evidence="1">Multi-pass membrane protein</topology>
    </subcellularLocation>
</comment>
<feature type="transmembrane region" description="Helical" evidence="10">
    <location>
        <begin position="106"/>
        <end position="127"/>
    </location>
</feature>
<dbReference type="GO" id="GO:0007165">
    <property type="term" value="P:signal transduction"/>
    <property type="evidence" value="ECO:0007669"/>
    <property type="project" value="UniProtKB-KW"/>
</dbReference>
<evidence type="ECO:0000256" key="1">
    <source>
        <dbReference type="ARBA" id="ARBA00004651"/>
    </source>
</evidence>
<evidence type="ECO:0000256" key="7">
    <source>
        <dbReference type="ARBA" id="ARBA00023136"/>
    </source>
</evidence>
<sequence>MSTEGECKKLVMKCYEFVGSDCDQKEYMFMDDEKSNLNPDAGADYFNPFFPILKVILYWPLHKSKSQLLQYTHTILSAIKVTFTVVLYIFLECFTVYKRSSLQERLAGSFMMFTDVSYLMKVLFFIVNRKKILLVFRAVSDDTFSPKDTFRKEMITTTMTNWKRIFYIYIINCCFTVTLWAIIPSLQNGSIVLPYNYRYPFDVTLSPAREFAYIYEAGILYLIVVSHVSLDALMVGIMAFISAQLDVLNYNLRLLNNLEDVDSYLQHQVLKEEQIRCIIFHKKVIRLVKILNQILAVPLVTQSSFGAIILCLSLYKLSTVLREYQL</sequence>
<keyword evidence="5" id="KW-0552">Olfaction</keyword>
<dbReference type="GO" id="GO:0005886">
    <property type="term" value="C:plasma membrane"/>
    <property type="evidence" value="ECO:0007669"/>
    <property type="project" value="UniProtKB-SubCell"/>
</dbReference>
<dbReference type="AlphaFoldDB" id="A0AAW1MQD0"/>
<protein>
    <submittedName>
        <fullName evidence="11">7tm Odorant receptor</fullName>
    </submittedName>
</protein>
<keyword evidence="3" id="KW-0716">Sensory transduction</keyword>
<evidence type="ECO:0000256" key="10">
    <source>
        <dbReference type="SAM" id="Phobius"/>
    </source>
</evidence>
<dbReference type="GO" id="GO:0005549">
    <property type="term" value="F:odorant binding"/>
    <property type="evidence" value="ECO:0007669"/>
    <property type="project" value="InterPro"/>
</dbReference>
<keyword evidence="2" id="KW-1003">Cell membrane</keyword>
<feature type="transmembrane region" description="Helical" evidence="10">
    <location>
        <begin position="68"/>
        <end position="91"/>
    </location>
</feature>
<dbReference type="Pfam" id="PF02949">
    <property type="entry name" value="7tm_6"/>
    <property type="match status" value="1"/>
</dbReference>
<keyword evidence="6 10" id="KW-1133">Transmembrane helix</keyword>
<dbReference type="InterPro" id="IPR004117">
    <property type="entry name" value="7tm6_olfct_rcpt"/>
</dbReference>
<accession>A0AAW1MQD0</accession>
<feature type="transmembrane region" description="Helical" evidence="10">
    <location>
        <begin position="165"/>
        <end position="183"/>
    </location>
</feature>
<name>A0AAW1MQD0_POPJA</name>
<evidence type="ECO:0000313" key="11">
    <source>
        <dbReference type="EMBL" id="KAK9747019.1"/>
    </source>
</evidence>
<dbReference type="GO" id="GO:0004984">
    <property type="term" value="F:olfactory receptor activity"/>
    <property type="evidence" value="ECO:0007669"/>
    <property type="project" value="InterPro"/>
</dbReference>
<organism evidence="11 12">
    <name type="scientific">Popillia japonica</name>
    <name type="common">Japanese beetle</name>
    <dbReference type="NCBI Taxonomy" id="7064"/>
    <lineage>
        <taxon>Eukaryota</taxon>
        <taxon>Metazoa</taxon>
        <taxon>Ecdysozoa</taxon>
        <taxon>Arthropoda</taxon>
        <taxon>Hexapoda</taxon>
        <taxon>Insecta</taxon>
        <taxon>Pterygota</taxon>
        <taxon>Neoptera</taxon>
        <taxon>Endopterygota</taxon>
        <taxon>Coleoptera</taxon>
        <taxon>Polyphaga</taxon>
        <taxon>Scarabaeiformia</taxon>
        <taxon>Scarabaeidae</taxon>
        <taxon>Rutelinae</taxon>
        <taxon>Popillia</taxon>
    </lineage>
</organism>
<keyword evidence="12" id="KW-1185">Reference proteome</keyword>
<keyword evidence="8 11" id="KW-0675">Receptor</keyword>
<dbReference type="PANTHER" id="PTHR21137">
    <property type="entry name" value="ODORANT RECEPTOR"/>
    <property type="match status" value="1"/>
</dbReference>
<evidence type="ECO:0000256" key="3">
    <source>
        <dbReference type="ARBA" id="ARBA00022606"/>
    </source>
</evidence>
<evidence type="ECO:0000256" key="9">
    <source>
        <dbReference type="ARBA" id="ARBA00023224"/>
    </source>
</evidence>
<dbReference type="PANTHER" id="PTHR21137:SF35">
    <property type="entry name" value="ODORANT RECEPTOR 19A-RELATED"/>
    <property type="match status" value="1"/>
</dbReference>
<reference evidence="11 12" key="1">
    <citation type="journal article" date="2024" name="BMC Genomics">
        <title>De novo assembly and annotation of Popillia japonica's genome with initial clues to its potential as an invasive pest.</title>
        <authorList>
            <person name="Cucini C."/>
            <person name="Boschi S."/>
            <person name="Funari R."/>
            <person name="Cardaioli E."/>
            <person name="Iannotti N."/>
            <person name="Marturano G."/>
            <person name="Paoli F."/>
            <person name="Bruttini M."/>
            <person name="Carapelli A."/>
            <person name="Frati F."/>
            <person name="Nardi F."/>
        </authorList>
    </citation>
    <scope>NUCLEOTIDE SEQUENCE [LARGE SCALE GENOMIC DNA]</scope>
    <source>
        <strain evidence="11">DMR45628</strain>
    </source>
</reference>
<dbReference type="EMBL" id="JASPKY010000035">
    <property type="protein sequence ID" value="KAK9747019.1"/>
    <property type="molecule type" value="Genomic_DNA"/>
</dbReference>
<evidence type="ECO:0000313" key="12">
    <source>
        <dbReference type="Proteomes" id="UP001458880"/>
    </source>
</evidence>
<evidence type="ECO:0000256" key="8">
    <source>
        <dbReference type="ARBA" id="ARBA00023170"/>
    </source>
</evidence>
<evidence type="ECO:0000256" key="6">
    <source>
        <dbReference type="ARBA" id="ARBA00022989"/>
    </source>
</evidence>
<comment type="caution">
    <text evidence="11">The sequence shown here is derived from an EMBL/GenBank/DDBJ whole genome shotgun (WGS) entry which is preliminary data.</text>
</comment>
<keyword evidence="9" id="KW-0807">Transducer</keyword>
<proteinExistence type="predicted"/>
<feature type="transmembrane region" description="Helical" evidence="10">
    <location>
        <begin position="219"/>
        <end position="243"/>
    </location>
</feature>